<evidence type="ECO:0000313" key="4">
    <source>
        <dbReference type="Proteomes" id="UP001174677"/>
    </source>
</evidence>
<dbReference type="PANTHER" id="PTHR31672">
    <property type="entry name" value="BNACNNG10540D PROTEIN"/>
    <property type="match status" value="1"/>
</dbReference>
<dbReference type="Pfam" id="PF00646">
    <property type="entry name" value="F-box"/>
    <property type="match status" value="1"/>
</dbReference>
<proteinExistence type="predicted"/>
<gene>
    <name evidence="3" type="ORF">P3X46_016365</name>
</gene>
<accession>A0ABQ9M123</accession>
<dbReference type="InterPro" id="IPR001810">
    <property type="entry name" value="F-box_dom"/>
</dbReference>
<evidence type="ECO:0000313" key="3">
    <source>
        <dbReference type="EMBL" id="KAJ9173202.1"/>
    </source>
</evidence>
<sequence length="391" mass="44217">MLDRFPPEIKSDILSRLPVDDLLRFRCISKSWCAQIDDGAFIKTHLKKFFNVYSSLNLIFSGCFYLASFESLGTAVELDNPLKGPSDAHHDIKLVDSCNGLVCFGDAVGTIALLNPLTRKHHILPFLPLDFQLEGKSTWAAWAFGFGYDPISDDYKVVRLGQYLSLSDQFFDTETNVYNLKANTWRKIQGMSYVLGFDQKMGVLAGNALHWLVGRNRIMRNPNLIVAFNLEVEDFREVPAPESIGENLSIDLGVVGKWLSLTANYECMRLDVWVMKEYGVEESWTRLFVITPNEVAPLKCLRTLAFSKNGDELLLGVQAGNLVWYNLKEKSVKRVEKPISVTPFAVKAFRGSLVSPCVSKEKTDAKKARPRKGRKNRKRDEFLSEGFKLAL</sequence>
<keyword evidence="4" id="KW-1185">Reference proteome</keyword>
<organism evidence="3 4">
    <name type="scientific">Hevea brasiliensis</name>
    <name type="common">Para rubber tree</name>
    <name type="synonym">Siphonia brasiliensis</name>
    <dbReference type="NCBI Taxonomy" id="3981"/>
    <lineage>
        <taxon>Eukaryota</taxon>
        <taxon>Viridiplantae</taxon>
        <taxon>Streptophyta</taxon>
        <taxon>Embryophyta</taxon>
        <taxon>Tracheophyta</taxon>
        <taxon>Spermatophyta</taxon>
        <taxon>Magnoliopsida</taxon>
        <taxon>eudicotyledons</taxon>
        <taxon>Gunneridae</taxon>
        <taxon>Pentapetalae</taxon>
        <taxon>rosids</taxon>
        <taxon>fabids</taxon>
        <taxon>Malpighiales</taxon>
        <taxon>Euphorbiaceae</taxon>
        <taxon>Crotonoideae</taxon>
        <taxon>Micrandreae</taxon>
        <taxon>Hevea</taxon>
    </lineage>
</organism>
<dbReference type="EMBL" id="JARPOI010000009">
    <property type="protein sequence ID" value="KAJ9173202.1"/>
    <property type="molecule type" value="Genomic_DNA"/>
</dbReference>
<dbReference type="NCBIfam" id="TIGR01640">
    <property type="entry name" value="F_box_assoc_1"/>
    <property type="match status" value="1"/>
</dbReference>
<dbReference type="SUPFAM" id="SSF81383">
    <property type="entry name" value="F-box domain"/>
    <property type="match status" value="1"/>
</dbReference>
<protein>
    <recommendedName>
        <fullName evidence="2">F-box domain-containing protein</fullName>
    </recommendedName>
</protein>
<evidence type="ECO:0000259" key="2">
    <source>
        <dbReference type="PROSITE" id="PS50181"/>
    </source>
</evidence>
<dbReference type="PANTHER" id="PTHR31672:SF13">
    <property type="entry name" value="F-BOX PROTEIN CPR30-LIKE"/>
    <property type="match status" value="1"/>
</dbReference>
<dbReference type="InterPro" id="IPR013187">
    <property type="entry name" value="F-box-assoc_dom_typ3"/>
</dbReference>
<dbReference type="InterPro" id="IPR017451">
    <property type="entry name" value="F-box-assoc_interact_dom"/>
</dbReference>
<feature type="domain" description="F-box" evidence="2">
    <location>
        <begin position="1"/>
        <end position="45"/>
    </location>
</feature>
<dbReference type="InterPro" id="IPR036047">
    <property type="entry name" value="F-box-like_dom_sf"/>
</dbReference>
<reference evidence="3" key="1">
    <citation type="journal article" date="2023" name="Plant Biotechnol. J.">
        <title>Chromosome-level wild Hevea brasiliensis genome provides new tools for genomic-assisted breeding and valuable loci to elevate rubber yield.</title>
        <authorList>
            <person name="Cheng H."/>
            <person name="Song X."/>
            <person name="Hu Y."/>
            <person name="Wu T."/>
            <person name="Yang Q."/>
            <person name="An Z."/>
            <person name="Feng S."/>
            <person name="Deng Z."/>
            <person name="Wu W."/>
            <person name="Zeng X."/>
            <person name="Tu M."/>
            <person name="Wang X."/>
            <person name="Huang H."/>
        </authorList>
    </citation>
    <scope>NUCLEOTIDE SEQUENCE</scope>
    <source>
        <strain evidence="3">MT/VB/25A 57/8</strain>
    </source>
</reference>
<comment type="caution">
    <text evidence="3">The sequence shown here is derived from an EMBL/GenBank/DDBJ whole genome shotgun (WGS) entry which is preliminary data.</text>
</comment>
<dbReference type="SMART" id="SM00256">
    <property type="entry name" value="FBOX"/>
    <property type="match status" value="1"/>
</dbReference>
<feature type="compositionally biased region" description="Basic residues" evidence="1">
    <location>
        <begin position="368"/>
        <end position="377"/>
    </location>
</feature>
<dbReference type="Proteomes" id="UP001174677">
    <property type="component" value="Chromosome 9"/>
</dbReference>
<evidence type="ECO:0000256" key="1">
    <source>
        <dbReference type="SAM" id="MobiDB-lite"/>
    </source>
</evidence>
<feature type="region of interest" description="Disordered" evidence="1">
    <location>
        <begin position="360"/>
        <end position="380"/>
    </location>
</feature>
<dbReference type="PROSITE" id="PS50181">
    <property type="entry name" value="FBOX"/>
    <property type="match status" value="1"/>
</dbReference>
<dbReference type="Pfam" id="PF08268">
    <property type="entry name" value="FBA_3"/>
    <property type="match status" value="1"/>
</dbReference>
<dbReference type="Gene3D" id="1.20.1280.50">
    <property type="match status" value="1"/>
</dbReference>
<name>A0ABQ9M123_HEVBR</name>
<dbReference type="InterPro" id="IPR050796">
    <property type="entry name" value="SCF_F-box_component"/>
</dbReference>